<sequence length="460" mass="53444">MAKNKKKGSKKQEPHEVIYKDNSEQETPIKLERPLTPGSENALDKGNSQESNINDTKEEIARTPMVSSDHVEFLNRQIRELKLELESKNKPEEDKDESELSKIKAERDEFQAQYNNLLSRISSMKNVFSKIKESQNELESVQEQLTEYESQNLKLKQKLDSITKEKSELQQTVVTLNKEFSSIEEEREAVHKESQEYKKSVDDLQRQLETFNTSHSHELDFEKAQNSQLSTQLQELLLILDNNKQDISALQEEKEDLQSNMENLIKENSILKDSLKEMESELERAEQRLNDQLTEKNDQVNSLTAELERSKEFIRADEHMINGLKREVEIMKDAVEQKEKLEKECKDRVLQIGKLRHEAIILNEHLTKALAMLKQSSDSESVDKELMSNLLISFVAIPRADPRKFEVLELLSSFLNWDDDKKRQAGLILNPQTSGKRSKSGSRTENFVSMWTDYLEKQSE</sequence>
<evidence type="ECO:0000313" key="7">
    <source>
        <dbReference type="Proteomes" id="UP000301737"/>
    </source>
</evidence>
<proteinExistence type="predicted"/>
<keyword evidence="2" id="KW-0333">Golgi apparatus</keyword>
<organism evidence="6 7">
    <name type="scientific">Zygosaccharomyces mellis</name>
    <dbReference type="NCBI Taxonomy" id="42258"/>
    <lineage>
        <taxon>Eukaryota</taxon>
        <taxon>Fungi</taxon>
        <taxon>Dikarya</taxon>
        <taxon>Ascomycota</taxon>
        <taxon>Saccharomycotina</taxon>
        <taxon>Saccharomycetes</taxon>
        <taxon>Saccharomycetales</taxon>
        <taxon>Saccharomycetaceae</taxon>
        <taxon>Zygosaccharomyces</taxon>
    </lineage>
</organism>
<evidence type="ECO:0000313" key="6">
    <source>
        <dbReference type="EMBL" id="GCF00582.1"/>
    </source>
</evidence>
<keyword evidence="7" id="KW-1185">Reference proteome</keyword>
<evidence type="ECO:0000256" key="4">
    <source>
        <dbReference type="SAM" id="MobiDB-lite"/>
    </source>
</evidence>
<dbReference type="Gene3D" id="1.10.287.1490">
    <property type="match status" value="1"/>
</dbReference>
<keyword evidence="3" id="KW-0175">Coiled coil</keyword>
<dbReference type="PANTHER" id="PTHR18921:SF2">
    <property type="entry name" value="THYROID RECEPTOR-INTERACTING PROTEIN 11"/>
    <property type="match status" value="1"/>
</dbReference>
<comment type="caution">
    <text evidence="6">The sequence shown here is derived from an EMBL/GenBank/DDBJ whole genome shotgun (WGS) entry which is preliminary data.</text>
</comment>
<dbReference type="InterPro" id="IPR019459">
    <property type="entry name" value="GRAB"/>
</dbReference>
<dbReference type="PANTHER" id="PTHR18921">
    <property type="entry name" value="MYOSIN HEAVY CHAIN - RELATED"/>
    <property type="match status" value="1"/>
</dbReference>
<dbReference type="AlphaFoldDB" id="A0A4C2E9M0"/>
<evidence type="ECO:0000256" key="2">
    <source>
        <dbReference type="ARBA" id="ARBA00023034"/>
    </source>
</evidence>
<dbReference type="Proteomes" id="UP000301737">
    <property type="component" value="Unassembled WGS sequence"/>
</dbReference>
<feature type="domain" description="GRIP" evidence="5">
    <location>
        <begin position="377"/>
        <end position="428"/>
    </location>
</feature>
<dbReference type="Pfam" id="PF10375">
    <property type="entry name" value="GRAB"/>
    <property type="match status" value="1"/>
</dbReference>
<reference evidence="6 7" key="1">
    <citation type="submission" date="2019-01" db="EMBL/GenBank/DDBJ databases">
        <title>Draft Genome Sequencing of Zygosaccharomyces mellis Ca-7.</title>
        <authorList>
            <person name="Shiwa Y."/>
            <person name="Kanesaki Y."/>
            <person name="Ishige T."/>
            <person name="Mura K."/>
            <person name="Hori T."/>
            <person name="Tamura T."/>
        </authorList>
    </citation>
    <scope>NUCLEOTIDE SEQUENCE [LARGE SCALE GENOMIC DNA]</scope>
    <source>
        <strain evidence="6 7">Ca-7</strain>
    </source>
</reference>
<evidence type="ECO:0000256" key="3">
    <source>
        <dbReference type="ARBA" id="ARBA00023054"/>
    </source>
</evidence>
<accession>A0A4C2E9M0</accession>
<protein>
    <recommendedName>
        <fullName evidence="5">GRIP domain-containing protein</fullName>
    </recommendedName>
</protein>
<feature type="region of interest" description="Disordered" evidence="4">
    <location>
        <begin position="1"/>
        <end position="68"/>
    </location>
</feature>
<evidence type="ECO:0000259" key="5">
    <source>
        <dbReference type="PROSITE" id="PS50913"/>
    </source>
</evidence>
<feature type="compositionally biased region" description="Basic and acidic residues" evidence="4">
    <location>
        <begin position="10"/>
        <end position="33"/>
    </location>
</feature>
<dbReference type="GO" id="GO:0031267">
    <property type="term" value="F:small GTPase binding"/>
    <property type="evidence" value="ECO:0007669"/>
    <property type="project" value="TreeGrafter"/>
</dbReference>
<dbReference type="GO" id="GO:0005794">
    <property type="term" value="C:Golgi apparatus"/>
    <property type="evidence" value="ECO:0007669"/>
    <property type="project" value="UniProtKB-SubCell"/>
</dbReference>
<feature type="region of interest" description="Disordered" evidence="4">
    <location>
        <begin position="85"/>
        <end position="104"/>
    </location>
</feature>
<gene>
    <name evidence="6" type="ORF">ZYGM_002987</name>
</gene>
<comment type="subcellular location">
    <subcellularLocation>
        <location evidence="1">Golgi apparatus</location>
    </subcellularLocation>
</comment>
<dbReference type="OrthoDB" id="425925at2759"/>
<dbReference type="GO" id="GO:0007030">
    <property type="term" value="P:Golgi organization"/>
    <property type="evidence" value="ECO:0007669"/>
    <property type="project" value="TreeGrafter"/>
</dbReference>
<dbReference type="EMBL" id="BIMX01000019">
    <property type="protein sequence ID" value="GCF00582.1"/>
    <property type="molecule type" value="Genomic_DNA"/>
</dbReference>
<dbReference type="PROSITE" id="PS50913">
    <property type="entry name" value="GRIP"/>
    <property type="match status" value="1"/>
</dbReference>
<dbReference type="GO" id="GO:0006888">
    <property type="term" value="P:endoplasmic reticulum to Golgi vesicle-mediated transport"/>
    <property type="evidence" value="ECO:0007669"/>
    <property type="project" value="TreeGrafter"/>
</dbReference>
<name>A0A4C2E9M0_9SACH</name>
<evidence type="ECO:0000256" key="1">
    <source>
        <dbReference type="ARBA" id="ARBA00004555"/>
    </source>
</evidence>
<dbReference type="InterPro" id="IPR000237">
    <property type="entry name" value="GRIP_dom"/>
</dbReference>